<dbReference type="SUPFAM" id="SSF111369">
    <property type="entry name" value="HlyD-like secretion proteins"/>
    <property type="match status" value="1"/>
</dbReference>
<dbReference type="InterPro" id="IPR006143">
    <property type="entry name" value="RND_pump_MFP"/>
</dbReference>
<name>A0A3D6BNE9_9FLAO</name>
<reference evidence="7 8" key="1">
    <citation type="journal article" date="2018" name="Nat. Biotechnol.">
        <title>A standardized bacterial taxonomy based on genome phylogeny substantially revises the tree of life.</title>
        <authorList>
            <person name="Parks D.H."/>
            <person name="Chuvochina M."/>
            <person name="Waite D.W."/>
            <person name="Rinke C."/>
            <person name="Skarshewski A."/>
            <person name="Chaumeil P.A."/>
            <person name="Hugenholtz P."/>
        </authorList>
    </citation>
    <scope>NUCLEOTIDE SEQUENCE [LARGE SCALE GENOMIC DNA]</scope>
    <source>
        <strain evidence="7">UBA10227</strain>
    </source>
</reference>
<proteinExistence type="inferred from homology"/>
<dbReference type="InterPro" id="IPR058625">
    <property type="entry name" value="MdtA-like_BSH"/>
</dbReference>
<organism evidence="7 8">
    <name type="scientific">Xanthomarina gelatinilytica</name>
    <dbReference type="NCBI Taxonomy" id="1137281"/>
    <lineage>
        <taxon>Bacteria</taxon>
        <taxon>Pseudomonadati</taxon>
        <taxon>Bacteroidota</taxon>
        <taxon>Flavobacteriia</taxon>
        <taxon>Flavobacteriales</taxon>
        <taxon>Flavobacteriaceae</taxon>
        <taxon>Xanthomarina</taxon>
    </lineage>
</organism>
<dbReference type="GO" id="GO:0015562">
    <property type="term" value="F:efflux transmembrane transporter activity"/>
    <property type="evidence" value="ECO:0007669"/>
    <property type="project" value="TreeGrafter"/>
</dbReference>
<dbReference type="InterPro" id="IPR058792">
    <property type="entry name" value="Beta-barrel_RND_2"/>
</dbReference>
<comment type="caution">
    <text evidence="7">The sequence shown here is derived from an EMBL/GenBank/DDBJ whole genome shotgun (WGS) entry which is preliminary data.</text>
</comment>
<dbReference type="Gene3D" id="2.40.30.170">
    <property type="match status" value="1"/>
</dbReference>
<comment type="subcellular location">
    <subcellularLocation>
        <location evidence="1">Cell envelope</location>
    </subcellularLocation>
</comment>
<evidence type="ECO:0000259" key="6">
    <source>
        <dbReference type="Pfam" id="PF25967"/>
    </source>
</evidence>
<evidence type="ECO:0000256" key="2">
    <source>
        <dbReference type="ARBA" id="ARBA00009477"/>
    </source>
</evidence>
<dbReference type="PANTHER" id="PTHR30469:SF15">
    <property type="entry name" value="HLYD FAMILY OF SECRETION PROTEINS"/>
    <property type="match status" value="1"/>
</dbReference>
<sequence>MSNKQVLPLIAVLLFVVSCNKSTKTNEENNSNAIKQTKIEVFEIGKNAVGENLTYNGSVEPKVSTPISFLLPGTVNTIYVEEGDWVKKGQILAKIDDTSQQNAYHGTQAALNQAQDAYSRLKSVYDKGSLPEIQMQEVTSKLEQAKSANRIAFQNLQNCTLKAPSQGFIGARNIEVGSTSIPGNPVFTLVSLNEVYVKVAVPENEINQLQKGQKVTVVIPAIGNEEFFGDIEKIGVVANMLTKTYEVKVLLKNPELIIKSGMACDVVTKTAPQINKITVPYRTVFREENGKTYVFKVQENNTVAKIYVQLGAFMNNNIEVLSGLNKGDIIVTEGQHKLLENDKVVFNLNQ</sequence>
<dbReference type="GO" id="GO:1990281">
    <property type="term" value="C:efflux pump complex"/>
    <property type="evidence" value="ECO:0007669"/>
    <property type="project" value="TreeGrafter"/>
</dbReference>
<dbReference type="RefSeq" id="WP_417874889.1">
    <property type="nucleotide sequence ID" value="NZ_JBLWXD010000012.1"/>
</dbReference>
<dbReference type="Pfam" id="PF25967">
    <property type="entry name" value="RND-MFP_C"/>
    <property type="match status" value="1"/>
</dbReference>
<gene>
    <name evidence="7" type="ORF">DHV22_01745</name>
</gene>
<dbReference type="EMBL" id="DPRK01000025">
    <property type="protein sequence ID" value="HCY80404.1"/>
    <property type="molecule type" value="Genomic_DNA"/>
</dbReference>
<dbReference type="Proteomes" id="UP000263268">
    <property type="component" value="Unassembled WGS sequence"/>
</dbReference>
<evidence type="ECO:0000256" key="3">
    <source>
        <dbReference type="ARBA" id="ARBA00022448"/>
    </source>
</evidence>
<dbReference type="AlphaFoldDB" id="A0A3D6BNE9"/>
<feature type="domain" description="Multidrug resistance protein MdtA-like barrel-sandwich hybrid" evidence="4">
    <location>
        <begin position="73"/>
        <end position="190"/>
    </location>
</feature>
<protein>
    <submittedName>
        <fullName evidence="7">Uncharacterized protein</fullName>
    </submittedName>
</protein>
<dbReference type="Gene3D" id="2.40.50.100">
    <property type="match status" value="1"/>
</dbReference>
<evidence type="ECO:0000259" key="4">
    <source>
        <dbReference type="Pfam" id="PF25917"/>
    </source>
</evidence>
<dbReference type="InterPro" id="IPR058627">
    <property type="entry name" value="MdtA-like_C"/>
</dbReference>
<evidence type="ECO:0000313" key="7">
    <source>
        <dbReference type="EMBL" id="HCY80404.1"/>
    </source>
</evidence>
<evidence type="ECO:0000259" key="5">
    <source>
        <dbReference type="Pfam" id="PF25954"/>
    </source>
</evidence>
<evidence type="ECO:0000313" key="8">
    <source>
        <dbReference type="Proteomes" id="UP000263268"/>
    </source>
</evidence>
<keyword evidence="3" id="KW-0813">Transport</keyword>
<dbReference type="Pfam" id="PF25954">
    <property type="entry name" value="Beta-barrel_RND_2"/>
    <property type="match status" value="1"/>
</dbReference>
<dbReference type="Gene3D" id="2.40.420.20">
    <property type="match status" value="1"/>
</dbReference>
<accession>A0A3D6BNE9</accession>
<feature type="domain" description="CusB-like beta-barrel" evidence="5">
    <location>
        <begin position="195"/>
        <end position="268"/>
    </location>
</feature>
<dbReference type="NCBIfam" id="TIGR01730">
    <property type="entry name" value="RND_mfp"/>
    <property type="match status" value="1"/>
</dbReference>
<dbReference type="Pfam" id="PF25917">
    <property type="entry name" value="BSH_RND"/>
    <property type="match status" value="1"/>
</dbReference>
<comment type="similarity">
    <text evidence="2">Belongs to the membrane fusion protein (MFP) (TC 8.A.1) family.</text>
</comment>
<dbReference type="PROSITE" id="PS51257">
    <property type="entry name" value="PROKAR_LIPOPROTEIN"/>
    <property type="match status" value="1"/>
</dbReference>
<dbReference type="PANTHER" id="PTHR30469">
    <property type="entry name" value="MULTIDRUG RESISTANCE PROTEIN MDTA"/>
    <property type="match status" value="1"/>
</dbReference>
<feature type="domain" description="Multidrug resistance protein MdtA-like C-terminal permuted SH3" evidence="6">
    <location>
        <begin position="275"/>
        <end position="335"/>
    </location>
</feature>
<evidence type="ECO:0000256" key="1">
    <source>
        <dbReference type="ARBA" id="ARBA00004196"/>
    </source>
</evidence>